<feature type="signal peptide" evidence="1">
    <location>
        <begin position="1"/>
        <end position="23"/>
    </location>
</feature>
<evidence type="ECO:0000313" key="2">
    <source>
        <dbReference type="EMBL" id="HCO27617.1"/>
    </source>
</evidence>
<comment type="caution">
    <text evidence="2">The sequence shown here is derived from an EMBL/GenBank/DDBJ whole genome shotgun (WGS) entry which is preliminary data.</text>
</comment>
<feature type="chain" id="PRO_5017751654" description="WH2 domain-containing protein" evidence="1">
    <location>
        <begin position="24"/>
        <end position="550"/>
    </location>
</feature>
<protein>
    <recommendedName>
        <fullName evidence="4">WH2 domain-containing protein</fullName>
    </recommendedName>
</protein>
<accession>A0A3D3RHU9</accession>
<proteinExistence type="predicted"/>
<dbReference type="RefSeq" id="WP_278447753.1">
    <property type="nucleotide sequence ID" value="NZ_CAXBMG010000026.1"/>
</dbReference>
<name>A0A3D3RHU9_9PLAN</name>
<evidence type="ECO:0008006" key="4">
    <source>
        <dbReference type="Google" id="ProtNLM"/>
    </source>
</evidence>
<organism evidence="2 3">
    <name type="scientific">Gimesia maris</name>
    <dbReference type="NCBI Taxonomy" id="122"/>
    <lineage>
        <taxon>Bacteria</taxon>
        <taxon>Pseudomonadati</taxon>
        <taxon>Planctomycetota</taxon>
        <taxon>Planctomycetia</taxon>
        <taxon>Planctomycetales</taxon>
        <taxon>Planctomycetaceae</taxon>
        <taxon>Gimesia</taxon>
    </lineage>
</organism>
<reference evidence="2 3" key="1">
    <citation type="journal article" date="2018" name="Nat. Biotechnol.">
        <title>A standardized bacterial taxonomy based on genome phylogeny substantially revises the tree of life.</title>
        <authorList>
            <person name="Parks D.H."/>
            <person name="Chuvochina M."/>
            <person name="Waite D.W."/>
            <person name="Rinke C."/>
            <person name="Skarshewski A."/>
            <person name="Chaumeil P.A."/>
            <person name="Hugenholtz P."/>
        </authorList>
    </citation>
    <scope>NUCLEOTIDE SEQUENCE [LARGE SCALE GENOMIC DNA]</scope>
    <source>
        <strain evidence="2">UBA9375</strain>
    </source>
</reference>
<dbReference type="EMBL" id="DQAY01000202">
    <property type="protein sequence ID" value="HCO27617.1"/>
    <property type="molecule type" value="Genomic_DNA"/>
</dbReference>
<sequence>MSRIAHFAFILLFCLTVSQSANAENKSAPNISLAQINADGMIADLKYLVLDLAEEKKGWSNLEELLPSFLEGIDKTRPLRIDILLGENQKERYRLILPISNLAEFRDNLEIFEISSKKQRNGPYILGNLFEGFMKYLQDDKYVVISEKLSEVNEIEDPLKRIQELLKEKYDFSALITNEKEGVADRKKSMASTRKQLLAAVKKKRDETDNAFELRKLAFTHQMDELERLFVESEKMVIGWTTDAPANEGRLVFTLKALEGTSLDASIKQFATKPSYFANVPVKMDGILNGRINHPLDEMRKENFTAFYKLLLPSLQDRIDANKDLTDEQKTSGKKVAALIIEMLDAGKETSLIDGFIDSNSTADGKYTLLGGIRSTDGAKLKEIVELLPKLMKDQTVETDVVNEESLKIHKINIKDEYKAGFEELFGAGEALYVGSTPEALWVAAGPDSIKRITDASKLVKEPAPEKVSPEVIELNVKTLPWLKMVNKVRGEKGNQEVREMLIKSLTSTDDTFSFVMKREGETIDGKAKLDKGILKFIGNVIAKFSKETL</sequence>
<keyword evidence="1" id="KW-0732">Signal</keyword>
<dbReference type="Proteomes" id="UP000263642">
    <property type="component" value="Unassembled WGS sequence"/>
</dbReference>
<dbReference type="AlphaFoldDB" id="A0A3D3RHU9"/>
<gene>
    <name evidence="2" type="ORF">DIT97_33170</name>
</gene>
<evidence type="ECO:0000313" key="3">
    <source>
        <dbReference type="Proteomes" id="UP000263642"/>
    </source>
</evidence>
<evidence type="ECO:0000256" key="1">
    <source>
        <dbReference type="SAM" id="SignalP"/>
    </source>
</evidence>